<dbReference type="Proteomes" id="UP000633219">
    <property type="component" value="Unassembled WGS sequence"/>
</dbReference>
<keyword evidence="1" id="KW-0805">Transcription regulation</keyword>
<dbReference type="Gene3D" id="1.10.10.60">
    <property type="entry name" value="Homeodomain-like"/>
    <property type="match status" value="1"/>
</dbReference>
<dbReference type="Gene3D" id="1.10.357.10">
    <property type="entry name" value="Tetracycline Repressor, domain 2"/>
    <property type="match status" value="1"/>
</dbReference>
<dbReference type="InterPro" id="IPR009057">
    <property type="entry name" value="Homeodomain-like_sf"/>
</dbReference>
<keyword evidence="3" id="KW-0804">Transcription</keyword>
<dbReference type="InterPro" id="IPR050109">
    <property type="entry name" value="HTH-type_TetR-like_transc_reg"/>
</dbReference>
<evidence type="ECO:0000313" key="7">
    <source>
        <dbReference type="Proteomes" id="UP000633219"/>
    </source>
</evidence>
<gene>
    <name evidence="6" type="ORF">JJB09_08300</name>
</gene>
<protein>
    <submittedName>
        <fullName evidence="6">CerR family C-terminal domain-containing protein</fullName>
    </submittedName>
</protein>
<dbReference type="Pfam" id="PF09209">
    <property type="entry name" value="CecR_C"/>
    <property type="match status" value="1"/>
</dbReference>
<dbReference type="PRINTS" id="PR00455">
    <property type="entry name" value="HTHTETR"/>
</dbReference>
<proteinExistence type="predicted"/>
<reference evidence="6" key="1">
    <citation type="submission" date="2021-01" db="EMBL/GenBank/DDBJ databases">
        <title>Rhizobium sp. strain KVB221 16S ribosomal RNA gene Genome sequencing and assembly.</title>
        <authorList>
            <person name="Kang M."/>
        </authorList>
    </citation>
    <scope>NUCLEOTIDE SEQUENCE</scope>
    <source>
        <strain evidence="6">KVB221</strain>
    </source>
</reference>
<dbReference type="PROSITE" id="PS01081">
    <property type="entry name" value="HTH_TETR_1"/>
    <property type="match status" value="1"/>
</dbReference>
<evidence type="ECO:0000256" key="3">
    <source>
        <dbReference type="ARBA" id="ARBA00023163"/>
    </source>
</evidence>
<keyword evidence="7" id="KW-1185">Reference proteome</keyword>
<evidence type="ECO:0000313" key="6">
    <source>
        <dbReference type="EMBL" id="MBL0372027.1"/>
    </source>
</evidence>
<dbReference type="InterPro" id="IPR001647">
    <property type="entry name" value="HTH_TetR"/>
</dbReference>
<dbReference type="GO" id="GO:0000976">
    <property type="term" value="F:transcription cis-regulatory region binding"/>
    <property type="evidence" value="ECO:0007669"/>
    <property type="project" value="TreeGrafter"/>
</dbReference>
<dbReference type="GO" id="GO:0003700">
    <property type="term" value="F:DNA-binding transcription factor activity"/>
    <property type="evidence" value="ECO:0007669"/>
    <property type="project" value="TreeGrafter"/>
</dbReference>
<dbReference type="PROSITE" id="PS50977">
    <property type="entry name" value="HTH_TETR_2"/>
    <property type="match status" value="1"/>
</dbReference>
<dbReference type="SUPFAM" id="SSF46689">
    <property type="entry name" value="Homeodomain-like"/>
    <property type="match status" value="1"/>
</dbReference>
<keyword evidence="2 4" id="KW-0238">DNA-binding</keyword>
<sequence>MDKQRSGAEVTRMMLVEAAIRLFGEKGYDAVSTREIGDLAAANIGSISYHFGGKQGLHRACAEYVISEMRAQVEPVFQQPISQVSADEALEMIGEALLAFCRLWLANAKSHDFVSFLMREIMNPGEVSELLYNSWMKPMHIRLCALFGLATGLDANSEEVKVAVFSLVGQVFHFKVAGGLLLRRLDWDELGNERADRLFSLLARNARLIVMGYRNVRN</sequence>
<dbReference type="InterPro" id="IPR015292">
    <property type="entry name" value="Tscrpt_reg_YbiH_C"/>
</dbReference>
<dbReference type="AlphaFoldDB" id="A0A936YST1"/>
<name>A0A936YST1_9HYPH</name>
<evidence type="ECO:0000259" key="5">
    <source>
        <dbReference type="PROSITE" id="PS50977"/>
    </source>
</evidence>
<comment type="caution">
    <text evidence="6">The sequence shown here is derived from an EMBL/GenBank/DDBJ whole genome shotgun (WGS) entry which is preliminary data.</text>
</comment>
<dbReference type="InterPro" id="IPR036271">
    <property type="entry name" value="Tet_transcr_reg_TetR-rel_C_sf"/>
</dbReference>
<feature type="DNA-binding region" description="H-T-H motif" evidence="4">
    <location>
        <begin position="32"/>
        <end position="51"/>
    </location>
</feature>
<dbReference type="PANTHER" id="PTHR30055">
    <property type="entry name" value="HTH-TYPE TRANSCRIPTIONAL REGULATOR RUTR"/>
    <property type="match status" value="1"/>
</dbReference>
<dbReference type="Pfam" id="PF00440">
    <property type="entry name" value="TetR_N"/>
    <property type="match status" value="1"/>
</dbReference>
<evidence type="ECO:0000256" key="1">
    <source>
        <dbReference type="ARBA" id="ARBA00023015"/>
    </source>
</evidence>
<dbReference type="SUPFAM" id="SSF48498">
    <property type="entry name" value="Tetracyclin repressor-like, C-terminal domain"/>
    <property type="match status" value="1"/>
</dbReference>
<dbReference type="PANTHER" id="PTHR30055:SF234">
    <property type="entry name" value="HTH-TYPE TRANSCRIPTIONAL REGULATOR BETI"/>
    <property type="match status" value="1"/>
</dbReference>
<accession>A0A936YST1</accession>
<feature type="domain" description="HTH tetR-type" evidence="5">
    <location>
        <begin position="9"/>
        <end position="69"/>
    </location>
</feature>
<evidence type="ECO:0000256" key="4">
    <source>
        <dbReference type="PROSITE-ProRule" id="PRU00335"/>
    </source>
</evidence>
<dbReference type="InterPro" id="IPR023772">
    <property type="entry name" value="DNA-bd_HTH_TetR-type_CS"/>
</dbReference>
<organism evidence="6 7">
    <name type="scientific">Rhizobium setariae</name>
    <dbReference type="NCBI Taxonomy" id="2801340"/>
    <lineage>
        <taxon>Bacteria</taxon>
        <taxon>Pseudomonadati</taxon>
        <taxon>Pseudomonadota</taxon>
        <taxon>Alphaproteobacteria</taxon>
        <taxon>Hyphomicrobiales</taxon>
        <taxon>Rhizobiaceae</taxon>
        <taxon>Rhizobium/Agrobacterium group</taxon>
        <taxon>Rhizobium</taxon>
    </lineage>
</organism>
<dbReference type="EMBL" id="JAEQNC010000004">
    <property type="protein sequence ID" value="MBL0372027.1"/>
    <property type="molecule type" value="Genomic_DNA"/>
</dbReference>
<evidence type="ECO:0000256" key="2">
    <source>
        <dbReference type="ARBA" id="ARBA00023125"/>
    </source>
</evidence>
<dbReference type="RefSeq" id="WP_201655943.1">
    <property type="nucleotide sequence ID" value="NZ_JAEQNC010000004.1"/>
</dbReference>